<dbReference type="AlphaFoldDB" id="A0A6J4RTB9"/>
<organism evidence="7">
    <name type="scientific">uncultured Rubrobacteraceae bacterium</name>
    <dbReference type="NCBI Taxonomy" id="349277"/>
    <lineage>
        <taxon>Bacteria</taxon>
        <taxon>Bacillati</taxon>
        <taxon>Actinomycetota</taxon>
        <taxon>Rubrobacteria</taxon>
        <taxon>Rubrobacterales</taxon>
        <taxon>Rubrobacteraceae</taxon>
        <taxon>environmental samples</taxon>
    </lineage>
</organism>
<dbReference type="Pfam" id="PF02782">
    <property type="entry name" value="FGGY_C"/>
    <property type="match status" value="1"/>
</dbReference>
<accession>A0A6J4RTB9</accession>
<evidence type="ECO:0000256" key="3">
    <source>
        <dbReference type="ARBA" id="ARBA00022741"/>
    </source>
</evidence>
<dbReference type="GO" id="GO:0005524">
    <property type="term" value="F:ATP binding"/>
    <property type="evidence" value="ECO:0007669"/>
    <property type="project" value="UniProtKB-KW"/>
</dbReference>
<dbReference type="GO" id="GO:0004370">
    <property type="term" value="F:glycerol kinase activity"/>
    <property type="evidence" value="ECO:0007669"/>
    <property type="project" value="TreeGrafter"/>
</dbReference>
<evidence type="ECO:0000256" key="5">
    <source>
        <dbReference type="ARBA" id="ARBA00022840"/>
    </source>
</evidence>
<sequence length="278" mass="30328">GGDVPVTAVASHDTASAVVAVPAEDENFAYISSGTWSLMGVELPEPAITQEGMRANFTNEGGFGGTTRFLKNVMGLWLLQECRRTWARDGRDYSYEELAYLAEASSATGSVVDPDHPAFLRPGDMPGRIRRFCQESQQTPPEEPGAVVRCVLQSLALKYRWVIERAQEITGRRVDAIHVVGGGVRNKLLCQLTANATRIPVQAGPVEATALGNLLVQAYSRGHVGSLEEMRAVVRASPVEVRDYLPTGGKEEWEDAYGRLRKVMEANVQLDREGANVD</sequence>
<dbReference type="InterPro" id="IPR013449">
    <property type="entry name" value="Rhamnulokinase"/>
</dbReference>
<dbReference type="PANTHER" id="PTHR10196:SF93">
    <property type="entry name" value="L-RHAMNULOKINASE"/>
    <property type="match status" value="1"/>
</dbReference>
<proteinExistence type="inferred from homology"/>
<evidence type="ECO:0000256" key="1">
    <source>
        <dbReference type="ARBA" id="ARBA00009156"/>
    </source>
</evidence>
<evidence type="ECO:0000259" key="6">
    <source>
        <dbReference type="Pfam" id="PF02782"/>
    </source>
</evidence>
<evidence type="ECO:0000313" key="7">
    <source>
        <dbReference type="EMBL" id="CAA9481096.1"/>
    </source>
</evidence>
<dbReference type="PANTHER" id="PTHR10196">
    <property type="entry name" value="SUGAR KINASE"/>
    <property type="match status" value="1"/>
</dbReference>
<dbReference type="SUPFAM" id="SSF53067">
    <property type="entry name" value="Actin-like ATPase domain"/>
    <property type="match status" value="1"/>
</dbReference>
<dbReference type="InterPro" id="IPR018485">
    <property type="entry name" value="FGGY_C"/>
</dbReference>
<dbReference type="GO" id="GO:0005829">
    <property type="term" value="C:cytosol"/>
    <property type="evidence" value="ECO:0007669"/>
    <property type="project" value="TreeGrafter"/>
</dbReference>
<name>A0A6J4RTB9_9ACTN</name>
<dbReference type="Gene3D" id="3.30.420.40">
    <property type="match status" value="1"/>
</dbReference>
<protein>
    <submittedName>
        <fullName evidence="7">Rhamnulokinase</fullName>
        <ecNumber evidence="7">2.7.1.5</ecNumber>
    </submittedName>
</protein>
<reference evidence="7" key="1">
    <citation type="submission" date="2020-02" db="EMBL/GenBank/DDBJ databases">
        <authorList>
            <person name="Meier V. D."/>
        </authorList>
    </citation>
    <scope>NUCLEOTIDE SEQUENCE</scope>
    <source>
        <strain evidence="7">AVDCRST_MAG05</strain>
    </source>
</reference>
<dbReference type="GO" id="GO:0019301">
    <property type="term" value="P:rhamnose catabolic process"/>
    <property type="evidence" value="ECO:0007669"/>
    <property type="project" value="InterPro"/>
</dbReference>
<dbReference type="GO" id="GO:0008993">
    <property type="term" value="F:rhamnulokinase activity"/>
    <property type="evidence" value="ECO:0007669"/>
    <property type="project" value="UniProtKB-EC"/>
</dbReference>
<dbReference type="EMBL" id="CADCVM010000144">
    <property type="protein sequence ID" value="CAA9481096.1"/>
    <property type="molecule type" value="Genomic_DNA"/>
</dbReference>
<feature type="non-terminal residue" evidence="7">
    <location>
        <position position="1"/>
    </location>
</feature>
<dbReference type="EC" id="2.7.1.5" evidence="7"/>
<evidence type="ECO:0000256" key="2">
    <source>
        <dbReference type="ARBA" id="ARBA00022679"/>
    </source>
</evidence>
<keyword evidence="4 7" id="KW-0418">Kinase</keyword>
<dbReference type="InterPro" id="IPR043129">
    <property type="entry name" value="ATPase_NBD"/>
</dbReference>
<feature type="domain" description="Carbohydrate kinase FGGY C-terminal" evidence="6">
    <location>
        <begin position="29"/>
        <end position="220"/>
    </location>
</feature>
<dbReference type="CDD" id="cd07771">
    <property type="entry name" value="ASKHA_NBD_FGGY_RhaB-like"/>
    <property type="match status" value="1"/>
</dbReference>
<evidence type="ECO:0000256" key="4">
    <source>
        <dbReference type="ARBA" id="ARBA00022777"/>
    </source>
</evidence>
<keyword evidence="5" id="KW-0067">ATP-binding</keyword>
<keyword evidence="2 7" id="KW-0808">Transferase</keyword>
<gene>
    <name evidence="7" type="ORF">AVDCRST_MAG05-1284</name>
</gene>
<comment type="similarity">
    <text evidence="1">Belongs to the FGGY kinase family.</text>
</comment>
<keyword evidence="3" id="KW-0547">Nucleotide-binding</keyword>
<dbReference type="GO" id="GO:0006071">
    <property type="term" value="P:glycerol metabolic process"/>
    <property type="evidence" value="ECO:0007669"/>
    <property type="project" value="TreeGrafter"/>
</dbReference>